<dbReference type="KEGG" id="gak:X907_2387"/>
<dbReference type="InterPro" id="IPR050570">
    <property type="entry name" value="Cell_wall_metabolism_enzyme"/>
</dbReference>
<dbReference type="Pfam" id="PF01551">
    <property type="entry name" value="Peptidase_M23"/>
    <property type="match status" value="1"/>
</dbReference>
<sequence>MSVLLAAALAIASPEPAIACSGEHRQGGVLVCRTAPGATVMIDDVETRANDEGWVILGHDRDAPEETRLRVRIDGEWVFDARYDVAPAEYDIQRIEGLPPAMVTPPPEVLERIRAEGVRKGQAHASRWDGDGFMTGFIQPTQGRISSRFGGQRIYNGEPRTPHYGVDIAAPTGTEVLAPAGGIVRLADTDMYFEGGLIFIDHGQGFNSAYLHLSEVLVEEGDVVEQGQLIARVGSTGRSTGPHLCWRIRWHGRNVDPFATLDVQPSALR</sequence>
<dbReference type="InterPro" id="IPR016047">
    <property type="entry name" value="M23ase_b-sheet_dom"/>
</dbReference>
<dbReference type="GO" id="GO:0004222">
    <property type="term" value="F:metalloendopeptidase activity"/>
    <property type="evidence" value="ECO:0007669"/>
    <property type="project" value="TreeGrafter"/>
</dbReference>
<dbReference type="Proteomes" id="UP000286954">
    <property type="component" value="Chromosome"/>
</dbReference>
<dbReference type="FunFam" id="2.70.70.10:FF:000019">
    <property type="entry name" value="M23 family peptidase"/>
    <property type="match status" value="1"/>
</dbReference>
<dbReference type="Gene3D" id="2.70.70.10">
    <property type="entry name" value="Glucose Permease (Domain IIA)"/>
    <property type="match status" value="1"/>
</dbReference>
<evidence type="ECO:0000313" key="2">
    <source>
        <dbReference type="EMBL" id="AZU04902.1"/>
    </source>
</evidence>
<dbReference type="RefSeq" id="WP_127568238.1">
    <property type="nucleotide sequence ID" value="NZ_BMFB01000001.1"/>
</dbReference>
<feature type="domain" description="M23ase beta-sheet core" evidence="1">
    <location>
        <begin position="162"/>
        <end position="257"/>
    </location>
</feature>
<dbReference type="SUPFAM" id="SSF51261">
    <property type="entry name" value="Duplicated hybrid motif"/>
    <property type="match status" value="1"/>
</dbReference>
<organism evidence="2 3">
    <name type="scientific">Glycocaulis alkaliphilus</name>
    <dbReference type="NCBI Taxonomy" id="1434191"/>
    <lineage>
        <taxon>Bacteria</taxon>
        <taxon>Pseudomonadati</taxon>
        <taxon>Pseudomonadota</taxon>
        <taxon>Alphaproteobacteria</taxon>
        <taxon>Maricaulales</taxon>
        <taxon>Maricaulaceae</taxon>
        <taxon>Glycocaulis</taxon>
    </lineage>
</organism>
<protein>
    <submittedName>
        <fullName evidence="2">M23 family peptidoglycan-specific endopeptidase</fullName>
    </submittedName>
</protein>
<dbReference type="EMBL" id="CP018911">
    <property type="protein sequence ID" value="AZU04902.1"/>
    <property type="molecule type" value="Genomic_DNA"/>
</dbReference>
<evidence type="ECO:0000259" key="1">
    <source>
        <dbReference type="Pfam" id="PF01551"/>
    </source>
</evidence>
<reference evidence="2 3" key="1">
    <citation type="submission" date="2016-12" db="EMBL/GenBank/DDBJ databases">
        <title>The genome of dimorphic prosthecate Glycocaulis alkaliphilus 6b-8t, isolated from crude oil dictates its adaptability in petroleum environments.</title>
        <authorList>
            <person name="Wu X.-L."/>
            <person name="Geng S."/>
        </authorList>
    </citation>
    <scope>NUCLEOTIDE SEQUENCE [LARGE SCALE GENOMIC DNA]</scope>
    <source>
        <strain evidence="2 3">6B-8</strain>
    </source>
</reference>
<proteinExistence type="predicted"/>
<dbReference type="CDD" id="cd12797">
    <property type="entry name" value="M23_peptidase"/>
    <property type="match status" value="1"/>
</dbReference>
<keyword evidence="3" id="KW-1185">Reference proteome</keyword>
<dbReference type="InterPro" id="IPR011055">
    <property type="entry name" value="Dup_hybrid_motif"/>
</dbReference>
<dbReference type="PANTHER" id="PTHR21666:SF285">
    <property type="entry name" value="M23 FAMILY METALLOPEPTIDASE"/>
    <property type="match status" value="1"/>
</dbReference>
<evidence type="ECO:0000313" key="3">
    <source>
        <dbReference type="Proteomes" id="UP000286954"/>
    </source>
</evidence>
<dbReference type="AlphaFoldDB" id="A0A3T0EC81"/>
<name>A0A3T0EC81_9PROT</name>
<dbReference type="OrthoDB" id="9815245at2"/>
<gene>
    <name evidence="2" type="ORF">X907_2387</name>
</gene>
<accession>A0A3T0EC81</accession>
<dbReference type="PANTHER" id="PTHR21666">
    <property type="entry name" value="PEPTIDASE-RELATED"/>
    <property type="match status" value="1"/>
</dbReference>